<proteinExistence type="predicted"/>
<evidence type="ECO:0000313" key="2">
    <source>
        <dbReference type="Proteomes" id="UP000694520"/>
    </source>
</evidence>
<dbReference type="GeneTree" id="ENSGT00990000212475"/>
<protein>
    <submittedName>
        <fullName evidence="1">Uncharacterized protein</fullName>
    </submittedName>
</protein>
<evidence type="ECO:0000313" key="1">
    <source>
        <dbReference type="Ensembl" id="ENSBGRP00000010418.1"/>
    </source>
</evidence>
<name>A0A8B9WNP2_BOSMU</name>
<dbReference type="Ensembl" id="ENSBGRT00000011986.1">
    <property type="protein sequence ID" value="ENSBGRP00000010418.1"/>
    <property type="gene ID" value="ENSBGRG00000006497.1"/>
</dbReference>
<sequence length="103" mass="11692">RFYIHKSSSFYHCCCALKTTYISTRSGQQSLLRPRFGACVGCSEHTQQSTSRKDRLERLSPMVLSEVAAILPHTQGIQLLGWGNPRGEWREPARPTDRSLSRV</sequence>
<organism evidence="1 2">
    <name type="scientific">Bos mutus grunniens</name>
    <name type="common">Wild yak</name>
    <name type="synonym">Bos grunniens</name>
    <dbReference type="NCBI Taxonomy" id="30521"/>
    <lineage>
        <taxon>Eukaryota</taxon>
        <taxon>Metazoa</taxon>
        <taxon>Chordata</taxon>
        <taxon>Craniata</taxon>
        <taxon>Vertebrata</taxon>
        <taxon>Euteleostomi</taxon>
        <taxon>Mammalia</taxon>
        <taxon>Eutheria</taxon>
        <taxon>Laurasiatheria</taxon>
        <taxon>Artiodactyla</taxon>
        <taxon>Ruminantia</taxon>
        <taxon>Pecora</taxon>
        <taxon>Bovidae</taxon>
        <taxon>Bovinae</taxon>
        <taxon>Bos</taxon>
    </lineage>
</organism>
<reference evidence="1" key="3">
    <citation type="submission" date="2025-09" db="UniProtKB">
        <authorList>
            <consortium name="Ensembl"/>
        </authorList>
    </citation>
    <scope>IDENTIFICATION</scope>
</reference>
<reference evidence="1" key="2">
    <citation type="submission" date="2025-08" db="UniProtKB">
        <authorList>
            <consortium name="Ensembl"/>
        </authorList>
    </citation>
    <scope>IDENTIFICATION</scope>
</reference>
<accession>A0A8B9WNP2</accession>
<keyword evidence="2" id="KW-1185">Reference proteome</keyword>
<reference evidence="1" key="1">
    <citation type="submission" date="2019-05" db="EMBL/GenBank/DDBJ databases">
        <authorList>
            <person name="Zhang S."/>
            <person name="Liu J."/>
        </authorList>
    </citation>
    <scope>NUCLEOTIDE SEQUENCE [LARGE SCALE GENOMIC DNA]</scope>
</reference>
<dbReference type="AlphaFoldDB" id="A0A8B9WNP2"/>
<dbReference type="Proteomes" id="UP000694520">
    <property type="component" value="Chromosome 8"/>
</dbReference>